<evidence type="ECO:0000256" key="1">
    <source>
        <dbReference type="ARBA" id="ARBA00023015"/>
    </source>
</evidence>
<evidence type="ECO:0000259" key="7">
    <source>
        <dbReference type="PROSITE" id="PS50888"/>
    </source>
</evidence>
<feature type="compositionally biased region" description="Pro residues" evidence="6">
    <location>
        <begin position="252"/>
        <end position="261"/>
    </location>
</feature>
<dbReference type="PANTHER" id="PTHR10328:SF3">
    <property type="entry name" value="PROTEIN MAX"/>
    <property type="match status" value="1"/>
</dbReference>
<keyword evidence="2" id="KW-0238">DNA-binding</keyword>
<dbReference type="GO" id="GO:0090575">
    <property type="term" value="C:RNA polymerase II transcription regulator complex"/>
    <property type="evidence" value="ECO:0007669"/>
    <property type="project" value="TreeGrafter"/>
</dbReference>
<keyword evidence="5" id="KW-0539">Nucleus</keyword>
<dbReference type="OrthoDB" id="8964853at2759"/>
<feature type="compositionally biased region" description="Low complexity" evidence="6">
    <location>
        <begin position="262"/>
        <end position="285"/>
    </location>
</feature>
<dbReference type="InterPro" id="IPR036638">
    <property type="entry name" value="HLH_DNA-bd_sf"/>
</dbReference>
<feature type="compositionally biased region" description="Acidic residues" evidence="6">
    <location>
        <begin position="1"/>
        <end position="10"/>
    </location>
</feature>
<dbReference type="Gene3D" id="4.10.280.10">
    <property type="entry name" value="Helix-loop-helix DNA-binding domain"/>
    <property type="match status" value="1"/>
</dbReference>
<reference evidence="8" key="1">
    <citation type="submission" date="2022-07" db="EMBL/GenBank/DDBJ databases">
        <title>Phylogenomic reconstructions and comparative analyses of Kickxellomycotina fungi.</title>
        <authorList>
            <person name="Reynolds N.K."/>
            <person name="Stajich J.E."/>
            <person name="Barry K."/>
            <person name="Grigoriev I.V."/>
            <person name="Crous P."/>
            <person name="Smith M.E."/>
        </authorList>
    </citation>
    <scope>NUCLEOTIDE SEQUENCE</scope>
    <source>
        <strain evidence="8">RSA 567</strain>
    </source>
</reference>
<evidence type="ECO:0000256" key="4">
    <source>
        <dbReference type="ARBA" id="ARBA00023163"/>
    </source>
</evidence>
<dbReference type="SMART" id="SM00353">
    <property type="entry name" value="HLH"/>
    <property type="match status" value="1"/>
</dbReference>
<organism evidence="8 9">
    <name type="scientific">Dimargaris verticillata</name>
    <dbReference type="NCBI Taxonomy" id="2761393"/>
    <lineage>
        <taxon>Eukaryota</taxon>
        <taxon>Fungi</taxon>
        <taxon>Fungi incertae sedis</taxon>
        <taxon>Zoopagomycota</taxon>
        <taxon>Kickxellomycotina</taxon>
        <taxon>Dimargaritomycetes</taxon>
        <taxon>Dimargaritales</taxon>
        <taxon>Dimargaritaceae</taxon>
        <taxon>Dimargaris</taxon>
    </lineage>
</organism>
<dbReference type="GO" id="GO:0003700">
    <property type="term" value="F:DNA-binding transcription factor activity"/>
    <property type="evidence" value="ECO:0007669"/>
    <property type="project" value="TreeGrafter"/>
</dbReference>
<evidence type="ECO:0000256" key="3">
    <source>
        <dbReference type="ARBA" id="ARBA00023159"/>
    </source>
</evidence>
<evidence type="ECO:0000256" key="2">
    <source>
        <dbReference type="ARBA" id="ARBA00023125"/>
    </source>
</evidence>
<keyword evidence="9" id="KW-1185">Reference proteome</keyword>
<evidence type="ECO:0000256" key="5">
    <source>
        <dbReference type="ARBA" id="ARBA00023242"/>
    </source>
</evidence>
<dbReference type="GO" id="GO:0046983">
    <property type="term" value="F:protein dimerization activity"/>
    <property type="evidence" value="ECO:0007669"/>
    <property type="project" value="InterPro"/>
</dbReference>
<protein>
    <recommendedName>
        <fullName evidence="7">BHLH domain-containing protein</fullName>
    </recommendedName>
</protein>
<dbReference type="EMBL" id="JANBQB010000008">
    <property type="protein sequence ID" value="KAJ1984908.1"/>
    <property type="molecule type" value="Genomic_DNA"/>
</dbReference>
<evidence type="ECO:0000313" key="9">
    <source>
        <dbReference type="Proteomes" id="UP001151582"/>
    </source>
</evidence>
<evidence type="ECO:0000256" key="6">
    <source>
        <dbReference type="SAM" id="MobiDB-lite"/>
    </source>
</evidence>
<sequence length="451" mass="49702">MSDYSGDDLEHDLQGLAPPTKRKRQNHNELERKRRQHQRDVLYQLRDMIPSLTLIKPSSVLIMQKAQEYIRVLESSVATVEMENNGLRQHLAQLTNQIIPPRPSILSDLSNGYGPVRPPMIKPPEVAAKDYASLEESKDPLLARQPIAPRPEGLDSEDVKPRFLYYPTSTDVDVASHHVATTPRGPHHTLSPISPNHPAPMAPATHSIPLRPLNDQTTANELYPLESQETVLSSPPAASAPPAAAIAHIETMPPPPIPPTDPSSTSHAPAAAPMAATTAPGPGTTNADSRVEPRPDQPEASEPLGLAPSWQQDATAVKQENHRLQQRIQDLERRLADRTFGSNSQQYFADVANDSAALFRKRKSLADNEYEALQQGLFDRRNSQLATWEMMKQQSEGSRTDQQSGNQESFYHLKKNSLPSSRLAGMLPSSIPEEPGVKLEGLHFSSSTDDV</sequence>
<dbReference type="Proteomes" id="UP001151582">
    <property type="component" value="Unassembled WGS sequence"/>
</dbReference>
<comment type="caution">
    <text evidence="8">The sequence shown here is derived from an EMBL/GenBank/DDBJ whole genome shotgun (WGS) entry which is preliminary data.</text>
</comment>
<feature type="compositionally biased region" description="Polar residues" evidence="6">
    <location>
        <begin position="392"/>
        <end position="409"/>
    </location>
</feature>
<keyword evidence="3" id="KW-0010">Activator</keyword>
<dbReference type="InterPro" id="IPR011598">
    <property type="entry name" value="bHLH_dom"/>
</dbReference>
<gene>
    <name evidence="8" type="ORF">H4R34_000359</name>
</gene>
<keyword evidence="4" id="KW-0804">Transcription</keyword>
<dbReference type="PANTHER" id="PTHR10328">
    <property type="entry name" value="PROTEIN MAX MYC-ASSOCIATED FACTOR X"/>
    <property type="match status" value="1"/>
</dbReference>
<proteinExistence type="predicted"/>
<feature type="domain" description="BHLH" evidence="7">
    <location>
        <begin position="22"/>
        <end position="73"/>
    </location>
</feature>
<dbReference type="PROSITE" id="PS50888">
    <property type="entry name" value="BHLH"/>
    <property type="match status" value="1"/>
</dbReference>
<feature type="region of interest" description="Disordered" evidence="6">
    <location>
        <begin position="391"/>
        <end position="451"/>
    </location>
</feature>
<evidence type="ECO:0000313" key="8">
    <source>
        <dbReference type="EMBL" id="KAJ1984908.1"/>
    </source>
</evidence>
<feature type="region of interest" description="Disordered" evidence="6">
    <location>
        <begin position="137"/>
        <end position="158"/>
    </location>
</feature>
<dbReference type="GO" id="GO:0003677">
    <property type="term" value="F:DNA binding"/>
    <property type="evidence" value="ECO:0007669"/>
    <property type="project" value="UniProtKB-KW"/>
</dbReference>
<name>A0A9W8EG01_9FUNG</name>
<feature type="region of interest" description="Disordered" evidence="6">
    <location>
        <begin position="249"/>
        <end position="305"/>
    </location>
</feature>
<keyword evidence="1" id="KW-0805">Transcription regulation</keyword>
<dbReference type="AlphaFoldDB" id="A0A9W8EG01"/>
<dbReference type="GO" id="GO:0045944">
    <property type="term" value="P:positive regulation of transcription by RNA polymerase II"/>
    <property type="evidence" value="ECO:0007669"/>
    <property type="project" value="TreeGrafter"/>
</dbReference>
<dbReference type="SUPFAM" id="SSF47459">
    <property type="entry name" value="HLH, helix-loop-helix DNA-binding domain"/>
    <property type="match status" value="1"/>
</dbReference>
<feature type="region of interest" description="Disordered" evidence="6">
    <location>
        <begin position="1"/>
        <end position="38"/>
    </location>
</feature>
<accession>A0A9W8EG01</accession>
<dbReference type="Pfam" id="PF00010">
    <property type="entry name" value="HLH"/>
    <property type="match status" value="1"/>
</dbReference>